<dbReference type="SUPFAM" id="SSF54160">
    <property type="entry name" value="Chromo domain-like"/>
    <property type="match status" value="1"/>
</dbReference>
<evidence type="ECO:0000256" key="1">
    <source>
        <dbReference type="SAM" id="MobiDB-lite"/>
    </source>
</evidence>
<name>A0AAW0EQL5_9TRYP</name>
<dbReference type="PROSITE" id="PS50013">
    <property type="entry name" value="CHROMO_2"/>
    <property type="match status" value="1"/>
</dbReference>
<protein>
    <recommendedName>
        <fullName evidence="2">Chromo domain-containing protein</fullName>
    </recommendedName>
</protein>
<gene>
    <name evidence="3" type="ORF">NESM_000533800</name>
</gene>
<dbReference type="InterPro" id="IPR016197">
    <property type="entry name" value="Chromo-like_dom_sf"/>
</dbReference>
<organism evidence="3 4">
    <name type="scientific">Novymonas esmeraldas</name>
    <dbReference type="NCBI Taxonomy" id="1808958"/>
    <lineage>
        <taxon>Eukaryota</taxon>
        <taxon>Discoba</taxon>
        <taxon>Euglenozoa</taxon>
        <taxon>Kinetoplastea</taxon>
        <taxon>Metakinetoplastina</taxon>
        <taxon>Trypanosomatida</taxon>
        <taxon>Trypanosomatidae</taxon>
        <taxon>Novymonas</taxon>
    </lineage>
</organism>
<dbReference type="Gene3D" id="2.40.50.40">
    <property type="match status" value="1"/>
</dbReference>
<proteinExistence type="predicted"/>
<sequence>MTYYAVDEIADRRIHDDDGTIEYAVRWAHCAGEVTWEKRQQLTDNCAAMVQAVDQRCMDATDQELEQWRDEVWSRADAPTAAQQQQQQQQQLSDTASTQRKRGRSTSPPVSGGGGELPEMLNGVLLRPMRGDSEAGHEEEAEEEGILLMLGEVVLAEEASAALNRGASHLKKRKSAATSAAVSLHTAPALEVEKRWRDTHGQSLLHSIDAARTIVPFHPNFRLHRSDPATRQALALEAERSSHLRIISIAPPLATRSGAVFAEPVSLDSLVGEKDVEQLRLSVQLESPLLSGVAQELARPHVEQMVVRYIVPEPTAAVAGGSAGPAAPLLPAQGRIACMPLSVFRVVFPQLLIDFLLENSLVLR</sequence>
<comment type="caution">
    <text evidence="3">The sequence shown here is derived from an EMBL/GenBank/DDBJ whole genome shotgun (WGS) entry which is preliminary data.</text>
</comment>
<dbReference type="EMBL" id="JAECZO010000066">
    <property type="protein sequence ID" value="KAK7196005.1"/>
    <property type="molecule type" value="Genomic_DNA"/>
</dbReference>
<reference evidence="3 4" key="1">
    <citation type="journal article" date="2021" name="MBio">
        <title>A New Model Trypanosomatid, Novymonas esmeraldas: Genomic Perception of Its 'Candidatus Pandoraea novymonadis' Endosymbiont.</title>
        <authorList>
            <person name="Zakharova A."/>
            <person name="Saura A."/>
            <person name="Butenko A."/>
            <person name="Podesvova L."/>
            <person name="Warmusova S."/>
            <person name="Kostygov A.Y."/>
            <person name="Nenarokova A."/>
            <person name="Lukes J."/>
            <person name="Opperdoes F.R."/>
            <person name="Yurchenko V."/>
        </authorList>
    </citation>
    <scope>NUCLEOTIDE SEQUENCE [LARGE SCALE GENOMIC DNA]</scope>
    <source>
        <strain evidence="3 4">E262AT.01</strain>
    </source>
</reference>
<feature type="region of interest" description="Disordered" evidence="1">
    <location>
        <begin position="74"/>
        <end position="120"/>
    </location>
</feature>
<dbReference type="Proteomes" id="UP001430356">
    <property type="component" value="Unassembled WGS sequence"/>
</dbReference>
<feature type="domain" description="Chromo" evidence="2">
    <location>
        <begin position="4"/>
        <end position="56"/>
    </location>
</feature>
<evidence type="ECO:0000259" key="2">
    <source>
        <dbReference type="PROSITE" id="PS50013"/>
    </source>
</evidence>
<dbReference type="CDD" id="cd00024">
    <property type="entry name" value="CD_CSD"/>
    <property type="match status" value="1"/>
</dbReference>
<dbReference type="InterPro" id="IPR000953">
    <property type="entry name" value="Chromo/chromo_shadow_dom"/>
</dbReference>
<evidence type="ECO:0000313" key="3">
    <source>
        <dbReference type="EMBL" id="KAK7196005.1"/>
    </source>
</evidence>
<accession>A0AAW0EQL5</accession>
<keyword evidence="4" id="KW-1185">Reference proteome</keyword>
<dbReference type="AlphaFoldDB" id="A0AAW0EQL5"/>
<evidence type="ECO:0000313" key="4">
    <source>
        <dbReference type="Proteomes" id="UP001430356"/>
    </source>
</evidence>